<reference evidence="2" key="1">
    <citation type="journal article" date="2021" name="Nat. Commun.">
        <title>Genetic determinants of endophytism in the Arabidopsis root mycobiome.</title>
        <authorList>
            <person name="Mesny F."/>
            <person name="Miyauchi S."/>
            <person name="Thiergart T."/>
            <person name="Pickel B."/>
            <person name="Atanasova L."/>
            <person name="Karlsson M."/>
            <person name="Huettel B."/>
            <person name="Barry K.W."/>
            <person name="Haridas S."/>
            <person name="Chen C."/>
            <person name="Bauer D."/>
            <person name="Andreopoulos W."/>
            <person name="Pangilinan J."/>
            <person name="LaButti K."/>
            <person name="Riley R."/>
            <person name="Lipzen A."/>
            <person name="Clum A."/>
            <person name="Drula E."/>
            <person name="Henrissat B."/>
            <person name="Kohler A."/>
            <person name="Grigoriev I.V."/>
            <person name="Martin F.M."/>
            <person name="Hacquard S."/>
        </authorList>
    </citation>
    <scope>NUCLEOTIDE SEQUENCE</scope>
    <source>
        <strain evidence="2">MPI-CAGE-CH-0230</strain>
    </source>
</reference>
<feature type="signal peptide" evidence="1">
    <location>
        <begin position="1"/>
        <end position="21"/>
    </location>
</feature>
<comment type="caution">
    <text evidence="2">The sequence shown here is derived from an EMBL/GenBank/DDBJ whole genome shotgun (WGS) entry which is preliminary data.</text>
</comment>
<protein>
    <submittedName>
        <fullName evidence="2">Uncharacterized protein</fullName>
    </submittedName>
</protein>
<evidence type="ECO:0000313" key="3">
    <source>
        <dbReference type="Proteomes" id="UP000756346"/>
    </source>
</evidence>
<feature type="chain" id="PRO_5040197663" evidence="1">
    <location>
        <begin position="22"/>
        <end position="158"/>
    </location>
</feature>
<dbReference type="GeneID" id="70187024"/>
<dbReference type="EMBL" id="JAGTJQ010000013">
    <property type="protein sequence ID" value="KAH7014634.1"/>
    <property type="molecule type" value="Genomic_DNA"/>
</dbReference>
<evidence type="ECO:0000313" key="2">
    <source>
        <dbReference type="EMBL" id="KAH7014634.1"/>
    </source>
</evidence>
<dbReference type="RefSeq" id="XP_046005601.1">
    <property type="nucleotide sequence ID" value="XM_046157478.1"/>
</dbReference>
<accession>A0A9P8XSK5</accession>
<dbReference type="Proteomes" id="UP000756346">
    <property type="component" value="Unassembled WGS sequence"/>
</dbReference>
<keyword evidence="1" id="KW-0732">Signal</keyword>
<organism evidence="2 3">
    <name type="scientific">Microdochium trichocladiopsis</name>
    <dbReference type="NCBI Taxonomy" id="1682393"/>
    <lineage>
        <taxon>Eukaryota</taxon>
        <taxon>Fungi</taxon>
        <taxon>Dikarya</taxon>
        <taxon>Ascomycota</taxon>
        <taxon>Pezizomycotina</taxon>
        <taxon>Sordariomycetes</taxon>
        <taxon>Xylariomycetidae</taxon>
        <taxon>Xylariales</taxon>
        <taxon>Microdochiaceae</taxon>
        <taxon>Microdochium</taxon>
    </lineage>
</organism>
<gene>
    <name evidence="2" type="ORF">B0I36DRAFT_355818</name>
</gene>
<proteinExistence type="predicted"/>
<name>A0A9P8XSK5_9PEZI</name>
<keyword evidence="3" id="KW-1185">Reference proteome</keyword>
<sequence length="158" mass="15905">MFNTPKLLACLLPLGIQTATASAIPNDGGADFTVPADVVLPGLTAGQVVHFTPEQVAFLETQSGGLITTTPDSATIVVAEASVQEAAQFEAAVAADVVGVFGAASNAAAAAGNGNSELEARDPTEYTTCIYICIIGAGGQWELYPLYLLACTAAGACP</sequence>
<evidence type="ECO:0000256" key="1">
    <source>
        <dbReference type="SAM" id="SignalP"/>
    </source>
</evidence>
<dbReference type="AlphaFoldDB" id="A0A9P8XSK5"/>